<dbReference type="PANTHER" id="PTHR43112:SF3">
    <property type="entry name" value="FERREDOXIN-2, CHLOROPLASTIC"/>
    <property type="match status" value="1"/>
</dbReference>
<comment type="function">
    <text evidence="9">Ferredoxins are iron-sulfur proteins that transfer electrons in a wide variety of metabolic reactions.</text>
</comment>
<protein>
    <recommendedName>
        <fullName evidence="9">Ferredoxin</fullName>
    </recommendedName>
</protein>
<keyword evidence="7 9" id="KW-0408">Iron</keyword>
<dbReference type="PANTHER" id="PTHR43112">
    <property type="entry name" value="FERREDOXIN"/>
    <property type="match status" value="1"/>
</dbReference>
<dbReference type="GO" id="GO:0009570">
    <property type="term" value="C:chloroplast stroma"/>
    <property type="evidence" value="ECO:0007669"/>
    <property type="project" value="TreeGrafter"/>
</dbReference>
<reference evidence="12 13" key="1">
    <citation type="journal article" date="2022" name="Hortic Res">
        <title>The genome of Dioscorea zingiberensis sheds light on the biosynthesis, origin and evolution of the medicinally important diosgenin saponins.</title>
        <authorList>
            <person name="Li Y."/>
            <person name="Tan C."/>
            <person name="Li Z."/>
            <person name="Guo J."/>
            <person name="Li S."/>
            <person name="Chen X."/>
            <person name="Wang C."/>
            <person name="Dai X."/>
            <person name="Yang H."/>
            <person name="Song W."/>
            <person name="Hou L."/>
            <person name="Xu J."/>
            <person name="Tong Z."/>
            <person name="Xu A."/>
            <person name="Yuan X."/>
            <person name="Wang W."/>
            <person name="Yang Q."/>
            <person name="Chen L."/>
            <person name="Sun Z."/>
            <person name="Wang K."/>
            <person name="Pan B."/>
            <person name="Chen J."/>
            <person name="Bao Y."/>
            <person name="Liu F."/>
            <person name="Qi X."/>
            <person name="Gang D.R."/>
            <person name="Wen J."/>
            <person name="Li J."/>
        </authorList>
    </citation>
    <scope>NUCLEOTIDE SEQUENCE [LARGE SCALE GENOMIC DNA]</scope>
    <source>
        <strain evidence="12">Dzin_1.0</strain>
    </source>
</reference>
<evidence type="ECO:0000256" key="1">
    <source>
        <dbReference type="ARBA" id="ARBA00004229"/>
    </source>
</evidence>
<dbReference type="InterPro" id="IPR036010">
    <property type="entry name" value="2Fe-2S_ferredoxin-like_sf"/>
</dbReference>
<dbReference type="InterPro" id="IPR010241">
    <property type="entry name" value="Fd_pln"/>
</dbReference>
<proteinExistence type="inferred from homology"/>
<dbReference type="AlphaFoldDB" id="A0A9D5H315"/>
<keyword evidence="4 9" id="KW-0001">2Fe-2S</keyword>
<evidence type="ECO:0000313" key="13">
    <source>
        <dbReference type="Proteomes" id="UP001085076"/>
    </source>
</evidence>
<keyword evidence="13" id="KW-1185">Reference proteome</keyword>
<evidence type="ECO:0000259" key="11">
    <source>
        <dbReference type="PROSITE" id="PS51085"/>
    </source>
</evidence>
<dbReference type="Pfam" id="PF00111">
    <property type="entry name" value="Fer2"/>
    <property type="match status" value="1"/>
</dbReference>
<evidence type="ECO:0000256" key="2">
    <source>
        <dbReference type="ARBA" id="ARBA00007874"/>
    </source>
</evidence>
<keyword evidence="9" id="KW-0150">Chloroplast</keyword>
<dbReference type="OrthoDB" id="1885901at2759"/>
<dbReference type="FunFam" id="3.10.20.30:FF:000014">
    <property type="entry name" value="Ferredoxin"/>
    <property type="match status" value="1"/>
</dbReference>
<dbReference type="PROSITE" id="PS51085">
    <property type="entry name" value="2FE2S_FER_2"/>
    <property type="match status" value="1"/>
</dbReference>
<dbReference type="SUPFAM" id="SSF54292">
    <property type="entry name" value="2Fe-2S ferredoxin-like"/>
    <property type="match status" value="1"/>
</dbReference>
<evidence type="ECO:0000256" key="5">
    <source>
        <dbReference type="ARBA" id="ARBA00022723"/>
    </source>
</evidence>
<keyword evidence="6 9" id="KW-0249">Electron transport</keyword>
<evidence type="ECO:0000256" key="3">
    <source>
        <dbReference type="ARBA" id="ARBA00022448"/>
    </source>
</evidence>
<dbReference type="Proteomes" id="UP001085076">
    <property type="component" value="Unassembled WGS sequence"/>
</dbReference>
<comment type="caution">
    <text evidence="12">The sequence shown here is derived from an EMBL/GenBank/DDBJ whole genome shotgun (WGS) entry which is preliminary data.</text>
</comment>
<dbReference type="Gene3D" id="3.10.20.30">
    <property type="match status" value="1"/>
</dbReference>
<dbReference type="InterPro" id="IPR012675">
    <property type="entry name" value="Beta-grasp_dom_sf"/>
</dbReference>
<keyword evidence="8 9" id="KW-0411">Iron-sulfur</keyword>
<feature type="region of interest" description="Disordered" evidence="10">
    <location>
        <begin position="38"/>
        <end position="92"/>
    </location>
</feature>
<feature type="compositionally biased region" description="Low complexity" evidence="10">
    <location>
        <begin position="53"/>
        <end position="64"/>
    </location>
</feature>
<dbReference type="GO" id="GO:0009055">
    <property type="term" value="F:electron transfer activity"/>
    <property type="evidence" value="ECO:0007669"/>
    <property type="project" value="InterPro"/>
</dbReference>
<dbReference type="EMBL" id="JAGGNH010000024">
    <property type="protein sequence ID" value="KAJ0961397.1"/>
    <property type="molecule type" value="Genomic_DNA"/>
</dbReference>
<evidence type="ECO:0000256" key="7">
    <source>
        <dbReference type="ARBA" id="ARBA00023004"/>
    </source>
</evidence>
<evidence type="ECO:0000256" key="8">
    <source>
        <dbReference type="ARBA" id="ARBA00023014"/>
    </source>
</evidence>
<gene>
    <name evidence="12" type="ORF">J5N97_000433</name>
</gene>
<dbReference type="GO" id="GO:0046872">
    <property type="term" value="F:metal ion binding"/>
    <property type="evidence" value="ECO:0007669"/>
    <property type="project" value="UniProtKB-KW"/>
</dbReference>
<organism evidence="12 13">
    <name type="scientific">Dioscorea zingiberensis</name>
    <dbReference type="NCBI Taxonomy" id="325984"/>
    <lineage>
        <taxon>Eukaryota</taxon>
        <taxon>Viridiplantae</taxon>
        <taxon>Streptophyta</taxon>
        <taxon>Embryophyta</taxon>
        <taxon>Tracheophyta</taxon>
        <taxon>Spermatophyta</taxon>
        <taxon>Magnoliopsida</taxon>
        <taxon>Liliopsida</taxon>
        <taxon>Dioscoreales</taxon>
        <taxon>Dioscoreaceae</taxon>
        <taxon>Dioscorea</taxon>
    </lineage>
</organism>
<comment type="similarity">
    <text evidence="2 9">Belongs to the 2Fe2S plant-type ferredoxin family.</text>
</comment>
<keyword evidence="5 9" id="KW-0479">Metal-binding</keyword>
<sequence length="198" mass="21852">MVMEDECQTEDKGKQILDDDMPLVQVQKAAMLEALARRGKARTSSCLKKGRSHTSSSSTTTTNGHLHHHHQHPHSPQGFPRHKPGALRPRRQGARWENDGHVAYNVKFSITPEGEVELKCPEDSYILDSAEEAGVDLPYSCRSGACSSCLGKVVSGEVDQSENSFLDEDQIEAGYVLTCIALPLNDVVIETHMEDKLD</sequence>
<name>A0A9D5H315_9LILI</name>
<feature type="compositionally biased region" description="Basic residues" evidence="10">
    <location>
        <begin position="80"/>
        <end position="92"/>
    </location>
</feature>
<keyword evidence="9" id="KW-0934">Plastid</keyword>
<feature type="domain" description="2Fe-2S ferredoxin-type" evidence="11">
    <location>
        <begin position="104"/>
        <end position="195"/>
    </location>
</feature>
<dbReference type="GO" id="GO:0051537">
    <property type="term" value="F:2 iron, 2 sulfur cluster binding"/>
    <property type="evidence" value="ECO:0007669"/>
    <property type="project" value="UniProtKB-KW"/>
</dbReference>
<comment type="cofactor">
    <cofactor evidence="9">
        <name>[2Fe-2S] cluster</name>
        <dbReference type="ChEBI" id="CHEBI:190135"/>
    </cofactor>
    <text evidence="9">Binds 1 [2Fe-2S] cluster.</text>
</comment>
<keyword evidence="3 9" id="KW-0813">Transport</keyword>
<comment type="subcellular location">
    <subcellularLocation>
        <location evidence="1 9">Plastid</location>
        <location evidence="1 9">Chloroplast</location>
    </subcellularLocation>
</comment>
<accession>A0A9D5H315</accession>
<dbReference type="PROSITE" id="PS00197">
    <property type="entry name" value="2FE2S_FER_1"/>
    <property type="match status" value="1"/>
</dbReference>
<dbReference type="GO" id="GO:0022900">
    <property type="term" value="P:electron transport chain"/>
    <property type="evidence" value="ECO:0007669"/>
    <property type="project" value="InterPro"/>
</dbReference>
<evidence type="ECO:0000256" key="10">
    <source>
        <dbReference type="SAM" id="MobiDB-lite"/>
    </source>
</evidence>
<evidence type="ECO:0000313" key="12">
    <source>
        <dbReference type="EMBL" id="KAJ0961397.1"/>
    </source>
</evidence>
<dbReference type="CDD" id="cd00207">
    <property type="entry name" value="fer2"/>
    <property type="match status" value="1"/>
</dbReference>
<dbReference type="NCBIfam" id="TIGR02008">
    <property type="entry name" value="fdx_plant"/>
    <property type="match status" value="1"/>
</dbReference>
<evidence type="ECO:0000256" key="4">
    <source>
        <dbReference type="ARBA" id="ARBA00022714"/>
    </source>
</evidence>
<dbReference type="InterPro" id="IPR006058">
    <property type="entry name" value="2Fe2S_fd_BS"/>
</dbReference>
<evidence type="ECO:0000256" key="9">
    <source>
        <dbReference type="RuleBase" id="RU364001"/>
    </source>
</evidence>
<evidence type="ECO:0000256" key="6">
    <source>
        <dbReference type="ARBA" id="ARBA00022982"/>
    </source>
</evidence>
<dbReference type="InterPro" id="IPR001041">
    <property type="entry name" value="2Fe-2S_ferredoxin-type"/>
</dbReference>